<comment type="caution">
    <text evidence="1">The sequence shown here is derived from an EMBL/GenBank/DDBJ whole genome shotgun (WGS) entry which is preliminary data.</text>
</comment>
<gene>
    <name evidence="1" type="ORF">N825_09025</name>
</gene>
<accession>W9H352</accession>
<dbReference type="EMBL" id="AVFL01000014">
    <property type="protein sequence ID" value="EWY39137.1"/>
    <property type="molecule type" value="Genomic_DNA"/>
</dbReference>
<protein>
    <submittedName>
        <fullName evidence="1">Uncharacterized protein</fullName>
    </submittedName>
</protein>
<name>W9H352_9PROT</name>
<dbReference type="Proteomes" id="UP000019486">
    <property type="component" value="Unassembled WGS sequence"/>
</dbReference>
<organism evidence="1 2">
    <name type="scientific">Skermanella stibiiresistens SB22</name>
    <dbReference type="NCBI Taxonomy" id="1385369"/>
    <lineage>
        <taxon>Bacteria</taxon>
        <taxon>Pseudomonadati</taxon>
        <taxon>Pseudomonadota</taxon>
        <taxon>Alphaproteobacteria</taxon>
        <taxon>Rhodospirillales</taxon>
        <taxon>Azospirillaceae</taxon>
        <taxon>Skermanella</taxon>
    </lineage>
</organism>
<dbReference type="AlphaFoldDB" id="W9H352"/>
<keyword evidence="2" id="KW-1185">Reference proteome</keyword>
<evidence type="ECO:0000313" key="2">
    <source>
        <dbReference type="Proteomes" id="UP000019486"/>
    </source>
</evidence>
<evidence type="ECO:0000313" key="1">
    <source>
        <dbReference type="EMBL" id="EWY39137.1"/>
    </source>
</evidence>
<proteinExistence type="predicted"/>
<sequence>MRNLIDRLIAVRDGLCDDPDTCRRCPADCHRADKYYRIGETVARCDADGPLPSAAE</sequence>
<reference evidence="1 2" key="1">
    <citation type="submission" date="2013-08" db="EMBL/GenBank/DDBJ databases">
        <title>The genome sequence of Skermanella stibiiresistens.</title>
        <authorList>
            <person name="Zhu W."/>
            <person name="Wang G."/>
        </authorList>
    </citation>
    <scope>NUCLEOTIDE SEQUENCE [LARGE SCALE GENOMIC DNA]</scope>
    <source>
        <strain evidence="1 2">SB22</strain>
    </source>
</reference>